<sequence length="205" mass="24060">MKENYFDTLAKGWNTPQRKNTSENIKEIILNKFDNKPHSQIKALEIGAGDGILAILLSEHFSKIDCIDSSSGMREEFLKNKEKFMTENIFIYDESFLSDNVHRYDLIYSQKAFHHIVDIEAELRSLKEVIDRDGVFYLIDLCTVPREFHNDFPYFDGHDGFSKDEIYTYFENTGWEVTDYEIIMQGKRNGIYFSMFMAVGKVKQQ</sequence>
<dbReference type="eggNOG" id="COG2226">
    <property type="taxonomic scope" value="Bacteria"/>
</dbReference>
<organism evidence="1 2">
    <name type="scientific">Lachnoanaerobaculum saburreum DSM 3986</name>
    <dbReference type="NCBI Taxonomy" id="887325"/>
    <lineage>
        <taxon>Bacteria</taxon>
        <taxon>Bacillati</taxon>
        <taxon>Bacillota</taxon>
        <taxon>Clostridia</taxon>
        <taxon>Lachnospirales</taxon>
        <taxon>Lachnospiraceae</taxon>
        <taxon>Lachnoanaerobaculum</taxon>
    </lineage>
</organism>
<dbReference type="CDD" id="cd02440">
    <property type="entry name" value="AdoMet_MTases"/>
    <property type="match status" value="1"/>
</dbReference>
<dbReference type="GO" id="GO:0008168">
    <property type="term" value="F:methyltransferase activity"/>
    <property type="evidence" value="ECO:0007669"/>
    <property type="project" value="UniProtKB-KW"/>
</dbReference>
<dbReference type="EMBL" id="AEPW01000060">
    <property type="protein sequence ID" value="EFU76555.1"/>
    <property type="molecule type" value="Genomic_DNA"/>
</dbReference>
<dbReference type="Gene3D" id="3.40.50.150">
    <property type="entry name" value="Vaccinia Virus protein VP39"/>
    <property type="match status" value="1"/>
</dbReference>
<evidence type="ECO:0000313" key="1">
    <source>
        <dbReference type="EMBL" id="EFU76555.1"/>
    </source>
</evidence>
<gene>
    <name evidence="1" type="ORF">HMPREF0381_1552</name>
</gene>
<comment type="caution">
    <text evidence="1">The sequence shown here is derived from an EMBL/GenBank/DDBJ whole genome shotgun (WGS) entry which is preliminary data.</text>
</comment>
<dbReference type="InterPro" id="IPR029063">
    <property type="entry name" value="SAM-dependent_MTases_sf"/>
</dbReference>
<keyword evidence="1" id="KW-0489">Methyltransferase</keyword>
<dbReference type="GO" id="GO:0032259">
    <property type="term" value="P:methylation"/>
    <property type="evidence" value="ECO:0007669"/>
    <property type="project" value="UniProtKB-KW"/>
</dbReference>
<evidence type="ECO:0000313" key="2">
    <source>
        <dbReference type="Proteomes" id="UP000003434"/>
    </source>
</evidence>
<dbReference type="Proteomes" id="UP000003434">
    <property type="component" value="Unassembled WGS sequence"/>
</dbReference>
<dbReference type="RefSeq" id="WP_008751318.1">
    <property type="nucleotide sequence ID" value="NZ_GL622296.1"/>
</dbReference>
<accession>E6LNN8</accession>
<name>E6LNN8_9FIRM</name>
<dbReference type="HOGENOM" id="CLU_037990_1_2_9"/>
<protein>
    <submittedName>
        <fullName evidence="1">Methyltransferase domain protein</fullName>
    </submittedName>
</protein>
<proteinExistence type="predicted"/>
<keyword evidence="1" id="KW-0808">Transferase</keyword>
<reference evidence="1 2" key="1">
    <citation type="submission" date="2010-12" db="EMBL/GenBank/DDBJ databases">
        <authorList>
            <person name="Muzny D."/>
            <person name="Qin X."/>
            <person name="Deng J."/>
            <person name="Jiang H."/>
            <person name="Liu Y."/>
            <person name="Qu J."/>
            <person name="Song X.-Z."/>
            <person name="Zhang L."/>
            <person name="Thornton R."/>
            <person name="Coyle M."/>
            <person name="Francisco L."/>
            <person name="Jackson L."/>
            <person name="Javaid M."/>
            <person name="Korchina V."/>
            <person name="Kovar C."/>
            <person name="Mata R."/>
            <person name="Mathew T."/>
            <person name="Ngo R."/>
            <person name="Nguyen L."/>
            <person name="Nguyen N."/>
            <person name="Okwuonu G."/>
            <person name="Ongeri F."/>
            <person name="Pham C."/>
            <person name="Simmons D."/>
            <person name="Wilczek-Boney K."/>
            <person name="Hale W."/>
            <person name="Jakkamsetti A."/>
            <person name="Pham P."/>
            <person name="Ruth R."/>
            <person name="San Lucas F."/>
            <person name="Warren J."/>
            <person name="Zhang J."/>
            <person name="Zhao Z."/>
            <person name="Zhou C."/>
            <person name="Zhu D."/>
            <person name="Lee S."/>
            <person name="Bess C."/>
            <person name="Blankenburg K."/>
            <person name="Forbes L."/>
            <person name="Fu Q."/>
            <person name="Gubbala S."/>
            <person name="Hirani K."/>
            <person name="Jayaseelan J.C."/>
            <person name="Lara F."/>
            <person name="Munidasa M."/>
            <person name="Palculict T."/>
            <person name="Patil S."/>
            <person name="Pu L.-L."/>
            <person name="Saada N."/>
            <person name="Tang L."/>
            <person name="Weissenberger G."/>
            <person name="Zhu Y."/>
            <person name="Hemphill L."/>
            <person name="Shang Y."/>
            <person name="Youmans B."/>
            <person name="Ayvaz T."/>
            <person name="Ross M."/>
            <person name="Santibanez J."/>
            <person name="Aqrawi P."/>
            <person name="Gross S."/>
            <person name="Joshi V."/>
            <person name="Fowler G."/>
            <person name="Nazareth L."/>
            <person name="Reid J."/>
            <person name="Worley K."/>
            <person name="Petrosino J."/>
            <person name="Highlander S."/>
            <person name="Gibbs R."/>
        </authorList>
    </citation>
    <scope>NUCLEOTIDE SEQUENCE [LARGE SCALE GENOMIC DNA]</scope>
    <source>
        <strain evidence="1 2">DSM 3986</strain>
    </source>
</reference>
<dbReference type="SUPFAM" id="SSF53335">
    <property type="entry name" value="S-adenosyl-L-methionine-dependent methyltransferases"/>
    <property type="match status" value="1"/>
</dbReference>
<dbReference type="AlphaFoldDB" id="E6LNN8"/>
<dbReference type="Pfam" id="PF13489">
    <property type="entry name" value="Methyltransf_23"/>
    <property type="match status" value="1"/>
</dbReference>